<keyword evidence="4" id="KW-0136">Cellulose degradation</keyword>
<dbReference type="SUPFAM" id="SSF81296">
    <property type="entry name" value="E set domains"/>
    <property type="match status" value="1"/>
</dbReference>
<protein>
    <recommendedName>
        <fullName evidence="8">Alpha-galactosidase</fullName>
        <ecNumber evidence="8">3.2.1.22</ecNumber>
    </recommendedName>
    <alternativeName>
        <fullName evidence="8">Melibiase</fullName>
    </alternativeName>
</protein>
<evidence type="ECO:0000256" key="2">
    <source>
        <dbReference type="ARBA" id="ARBA00022729"/>
    </source>
</evidence>
<dbReference type="InterPro" id="IPR017853">
    <property type="entry name" value="GH"/>
</dbReference>
<evidence type="ECO:0000256" key="7">
    <source>
        <dbReference type="ARBA" id="ARBA00023326"/>
    </source>
</evidence>
<proteinExistence type="inferred from homology"/>
<comment type="catalytic activity">
    <reaction evidence="8">
        <text>Hydrolysis of terminal, non-reducing alpha-D-galactose residues in alpha-D-galactosides, including galactose oligosaccharides, galactomannans and galactolipids.</text>
        <dbReference type="EC" id="3.2.1.22"/>
    </reaction>
</comment>
<evidence type="ECO:0000313" key="12">
    <source>
        <dbReference type="EMBL" id="SDE12588.1"/>
    </source>
</evidence>
<dbReference type="Pfam" id="PF03442">
    <property type="entry name" value="CBM_X2"/>
    <property type="match status" value="1"/>
</dbReference>
<dbReference type="Gene3D" id="2.60.120.260">
    <property type="entry name" value="Galactose-binding domain-like"/>
    <property type="match status" value="2"/>
</dbReference>
<feature type="region of interest" description="Disordered" evidence="9">
    <location>
        <begin position="492"/>
        <end position="513"/>
    </location>
</feature>
<dbReference type="Pfam" id="PF16499">
    <property type="entry name" value="Melibiase_2"/>
    <property type="match status" value="2"/>
</dbReference>
<feature type="domain" description="Carbohydrate binding X2" evidence="10">
    <location>
        <begin position="632"/>
        <end position="703"/>
    </location>
</feature>
<dbReference type="InterPro" id="IPR002241">
    <property type="entry name" value="Glyco_hydro_27"/>
</dbReference>
<evidence type="ECO:0000313" key="13">
    <source>
        <dbReference type="Proteomes" id="UP000198949"/>
    </source>
</evidence>
<sequence>MDQHHHRRGLGAAAAAAVAAALALTVIPTGPVAAQAEDEPLGERPYMGWSSFSMQVYTGDSQWIDAEQLKAQSDAMHDKLQEYGYEYINVDAGWNGGVDGHGRPVPSTALYPDGLQEVIDHVHDNGQKFGLYFIPGLSPQVYEDDLPIAGAPECSTADIAMQPLQQADYWDLGYRIDFANPCSQAYIDSIADLIASWGVDFVKFDSVTPGSGVSDLSLDARDDVAAWSQALEGHDIWLELSWALDIDYADYWAEHAQGWRVDWDVECYCPGEALTKWENIERLFPRVAEWWRHAGPDTGWNDLDSLNVGNGRMDGLTRDERRTAATLWAVSASPMYLGDDLTTLDEYGIELLTNPEVIAVNQAGVPARPVATATPRQTWYALNADGTYTVALFNTGATDADMTLDFADIGLDGSAKVRDLWAQEDLGKFDGEYTAANVPINGTRLFKVTPSKGAEVTVNDDSLRVAYEGDWNRNGGSEVAATSQALALAVGDSSTGEAPTAPEASYTVPVNDDSPEIAYTGSWGHSTGRGMGDHQDDVHYSESNGDAVEYAFVGTGVDYVTETHESQGEVDVYLDGEFQETVDTHQAEGRGVQQVVYSVADLPNGAHTIRLEKKSGQFMLLDRFDVRQETLIQPGSAAFDKAEPEDVAVTLLRDAGELEGIAHEGEALEAGTDYTVEGDVVTVHAAYLAGLPEGEGALDFRFRGDHLDDVHATAAVGDAVSFGFRGTAVTWTGPTGPDQGEVDIYIDGELVDRVDTASAARLTGRELFSATGLRDGEHTFRAVMVSGETMRADAFAYTVKSVS</sequence>
<evidence type="ECO:0000259" key="10">
    <source>
        <dbReference type="Pfam" id="PF03442"/>
    </source>
</evidence>
<keyword evidence="2" id="KW-0732">Signal</keyword>
<keyword evidence="5" id="KW-0119">Carbohydrate metabolism</keyword>
<reference evidence="13" key="1">
    <citation type="submission" date="2016-10" db="EMBL/GenBank/DDBJ databases">
        <authorList>
            <person name="Varghese N."/>
            <person name="Submissions S."/>
        </authorList>
    </citation>
    <scope>NUCLEOTIDE SEQUENCE [LARGE SCALE GENOMIC DNA]</scope>
    <source>
        <strain evidence="13">CGMCC 4.3516</strain>
    </source>
</reference>
<organism evidence="12 13">
    <name type="scientific">Glycomyces harbinensis</name>
    <dbReference type="NCBI Taxonomy" id="58114"/>
    <lineage>
        <taxon>Bacteria</taxon>
        <taxon>Bacillati</taxon>
        <taxon>Actinomycetota</taxon>
        <taxon>Actinomycetes</taxon>
        <taxon>Glycomycetales</taxon>
        <taxon>Glycomycetaceae</taxon>
        <taxon>Glycomyces</taxon>
    </lineage>
</organism>
<evidence type="ECO:0000256" key="5">
    <source>
        <dbReference type="ARBA" id="ARBA00023277"/>
    </source>
</evidence>
<keyword evidence="3 8" id="KW-0378">Hydrolase</keyword>
<name>A0A1G7ACD2_9ACTN</name>
<dbReference type="InterPro" id="IPR014756">
    <property type="entry name" value="Ig_E-set"/>
</dbReference>
<dbReference type="PANTHER" id="PTHR11452:SF33">
    <property type="entry name" value="ALPHA-GALACTOSIDASE 2"/>
    <property type="match status" value="1"/>
</dbReference>
<dbReference type="InterPro" id="IPR006311">
    <property type="entry name" value="TAT_signal"/>
</dbReference>
<comment type="similarity">
    <text evidence="1 8">Belongs to the glycosyl hydrolase 27 family.</text>
</comment>
<dbReference type="EC" id="3.2.1.22" evidence="8"/>
<dbReference type="GO" id="GO:0030245">
    <property type="term" value="P:cellulose catabolic process"/>
    <property type="evidence" value="ECO:0007669"/>
    <property type="project" value="UniProtKB-KW"/>
</dbReference>
<dbReference type="AlphaFoldDB" id="A0A1G7ACD2"/>
<dbReference type="RefSeq" id="WP_177155019.1">
    <property type="nucleotide sequence ID" value="NZ_FNAD01000013.1"/>
</dbReference>
<dbReference type="STRING" id="58114.SAMN05216270_11367"/>
<keyword evidence="6 8" id="KW-0326">Glycosidase</keyword>
<dbReference type="PROSITE" id="PS51318">
    <property type="entry name" value="TAT"/>
    <property type="match status" value="1"/>
</dbReference>
<evidence type="ECO:0000256" key="3">
    <source>
        <dbReference type="ARBA" id="ARBA00022801"/>
    </source>
</evidence>
<accession>A0A1G7ACD2</accession>
<dbReference type="PRINTS" id="PR00740">
    <property type="entry name" value="GLHYDRLASE27"/>
</dbReference>
<dbReference type="SUPFAM" id="SSF51011">
    <property type="entry name" value="Glycosyl hydrolase domain"/>
    <property type="match status" value="1"/>
</dbReference>
<dbReference type="InterPro" id="IPR013780">
    <property type="entry name" value="Glyco_hydro_b"/>
</dbReference>
<dbReference type="Pfam" id="PF17801">
    <property type="entry name" value="Melibiase_C"/>
    <property type="match status" value="1"/>
</dbReference>
<dbReference type="Gene3D" id="2.60.40.1180">
    <property type="entry name" value="Golgi alpha-mannosidase II"/>
    <property type="match status" value="1"/>
</dbReference>
<keyword evidence="8" id="KW-1015">Disulfide bond</keyword>
<dbReference type="EMBL" id="FNAD01000013">
    <property type="protein sequence ID" value="SDE12588.1"/>
    <property type="molecule type" value="Genomic_DNA"/>
</dbReference>
<dbReference type="PANTHER" id="PTHR11452">
    <property type="entry name" value="ALPHA-GALACTOSIDASE/ALPHA-N-ACETYLGALACTOSAMINIDASE"/>
    <property type="match status" value="1"/>
</dbReference>
<evidence type="ECO:0000259" key="11">
    <source>
        <dbReference type="Pfam" id="PF17801"/>
    </source>
</evidence>
<feature type="domain" description="Alpha galactosidase C-terminal" evidence="11">
    <location>
        <begin position="375"/>
        <end position="448"/>
    </location>
</feature>
<dbReference type="InterPro" id="IPR013785">
    <property type="entry name" value="Aldolase_TIM"/>
</dbReference>
<keyword evidence="13" id="KW-1185">Reference proteome</keyword>
<evidence type="ECO:0000256" key="8">
    <source>
        <dbReference type="RuleBase" id="RU361168"/>
    </source>
</evidence>
<evidence type="ECO:0000256" key="1">
    <source>
        <dbReference type="ARBA" id="ARBA00009743"/>
    </source>
</evidence>
<dbReference type="CDD" id="cd14792">
    <property type="entry name" value="GH27"/>
    <property type="match status" value="1"/>
</dbReference>
<evidence type="ECO:0000256" key="6">
    <source>
        <dbReference type="ARBA" id="ARBA00023295"/>
    </source>
</evidence>
<dbReference type="GO" id="GO:0004557">
    <property type="term" value="F:alpha-galactosidase activity"/>
    <property type="evidence" value="ECO:0007669"/>
    <property type="project" value="UniProtKB-EC"/>
</dbReference>
<gene>
    <name evidence="12" type="ORF">SAMN05216270_11367</name>
</gene>
<dbReference type="InterPro" id="IPR005102">
    <property type="entry name" value="Carbo-bd_X2"/>
</dbReference>
<dbReference type="Gene3D" id="3.20.20.70">
    <property type="entry name" value="Aldolase class I"/>
    <property type="match status" value="1"/>
</dbReference>
<evidence type="ECO:0000256" key="4">
    <source>
        <dbReference type="ARBA" id="ARBA00023001"/>
    </source>
</evidence>
<keyword evidence="7" id="KW-0624">Polysaccharide degradation</keyword>
<dbReference type="InterPro" id="IPR041233">
    <property type="entry name" value="Melibiase_C"/>
</dbReference>
<evidence type="ECO:0000256" key="9">
    <source>
        <dbReference type="SAM" id="MobiDB-lite"/>
    </source>
</evidence>
<dbReference type="Proteomes" id="UP000198949">
    <property type="component" value="Unassembled WGS sequence"/>
</dbReference>
<dbReference type="SUPFAM" id="SSF51445">
    <property type="entry name" value="(Trans)glycosidases"/>
    <property type="match status" value="1"/>
</dbReference>